<evidence type="ECO:0000313" key="2">
    <source>
        <dbReference type="EMBL" id="VEL37424.1"/>
    </source>
</evidence>
<dbReference type="Proteomes" id="UP000784294">
    <property type="component" value="Unassembled WGS sequence"/>
</dbReference>
<proteinExistence type="predicted"/>
<keyword evidence="3" id="KW-1185">Reference proteome</keyword>
<evidence type="ECO:0000313" key="3">
    <source>
        <dbReference type="Proteomes" id="UP000784294"/>
    </source>
</evidence>
<name>A0A3S5CPE6_9PLAT</name>
<comment type="caution">
    <text evidence="2">The sequence shown here is derived from an EMBL/GenBank/DDBJ whole genome shotgun (WGS) entry which is preliminary data.</text>
</comment>
<feature type="region of interest" description="Disordered" evidence="1">
    <location>
        <begin position="34"/>
        <end position="56"/>
    </location>
</feature>
<gene>
    <name evidence="2" type="ORF">PXEA_LOCUS30864</name>
</gene>
<sequence length="210" mass="23670">MYSCSADVCHGVTDESLAHVHRGRRTVSRGLLRTTQQSSLRGNPPSASDKTTSRIPSHQLSIRNGELETLRIRSVSMVPAYFSKFFSIVASYFAREMLVHMNCTSELSKLVLFSNVRQSICWSVFLLTTSPKASLSVCTLGKQYTAGALVYFRSSEFNVHLLIFPLPFIPNNTSCSFLCLFFPVHHHFCISFVDVQDYLFVSSQFFIYPG</sequence>
<protein>
    <submittedName>
        <fullName evidence="2">Uncharacterized protein</fullName>
    </submittedName>
</protein>
<dbReference type="EMBL" id="CAAALY010254943">
    <property type="protein sequence ID" value="VEL37424.1"/>
    <property type="molecule type" value="Genomic_DNA"/>
</dbReference>
<accession>A0A3S5CPE6</accession>
<reference evidence="2" key="1">
    <citation type="submission" date="2018-11" db="EMBL/GenBank/DDBJ databases">
        <authorList>
            <consortium name="Pathogen Informatics"/>
        </authorList>
    </citation>
    <scope>NUCLEOTIDE SEQUENCE</scope>
</reference>
<evidence type="ECO:0000256" key="1">
    <source>
        <dbReference type="SAM" id="MobiDB-lite"/>
    </source>
</evidence>
<organism evidence="2 3">
    <name type="scientific">Protopolystoma xenopodis</name>
    <dbReference type="NCBI Taxonomy" id="117903"/>
    <lineage>
        <taxon>Eukaryota</taxon>
        <taxon>Metazoa</taxon>
        <taxon>Spiralia</taxon>
        <taxon>Lophotrochozoa</taxon>
        <taxon>Platyhelminthes</taxon>
        <taxon>Monogenea</taxon>
        <taxon>Polyopisthocotylea</taxon>
        <taxon>Polystomatidea</taxon>
        <taxon>Polystomatidae</taxon>
        <taxon>Protopolystoma</taxon>
    </lineage>
</organism>
<dbReference type="AlphaFoldDB" id="A0A3S5CPE6"/>